<keyword evidence="1" id="KW-0732">Signal</keyword>
<dbReference type="InterPro" id="IPR006311">
    <property type="entry name" value="TAT_signal"/>
</dbReference>
<dbReference type="AlphaFoldDB" id="A0A7W4W1R0"/>
<organism evidence="2 3">
    <name type="scientific">Nocardioides soli</name>
    <dbReference type="NCBI Taxonomy" id="1036020"/>
    <lineage>
        <taxon>Bacteria</taxon>
        <taxon>Bacillati</taxon>
        <taxon>Actinomycetota</taxon>
        <taxon>Actinomycetes</taxon>
        <taxon>Propionibacteriales</taxon>
        <taxon>Nocardioidaceae</taxon>
        <taxon>Nocardioides</taxon>
    </lineage>
</organism>
<proteinExistence type="predicted"/>
<dbReference type="PROSITE" id="PS51318">
    <property type="entry name" value="TAT"/>
    <property type="match status" value="1"/>
</dbReference>
<feature type="signal peptide" evidence="1">
    <location>
        <begin position="1"/>
        <end position="35"/>
    </location>
</feature>
<evidence type="ECO:0000313" key="2">
    <source>
        <dbReference type="EMBL" id="MBB3045690.1"/>
    </source>
</evidence>
<name>A0A7W4W1R0_9ACTN</name>
<dbReference type="RefSeq" id="WP_183595645.1">
    <property type="nucleotide sequence ID" value="NZ_JACHWR010000018.1"/>
</dbReference>
<protein>
    <submittedName>
        <fullName evidence="2">Uncharacterized protein</fullName>
    </submittedName>
</protein>
<dbReference type="Proteomes" id="UP000589626">
    <property type="component" value="Unassembled WGS sequence"/>
</dbReference>
<keyword evidence="3" id="KW-1185">Reference proteome</keyword>
<feature type="chain" id="PRO_5030617528" evidence="1">
    <location>
        <begin position="36"/>
        <end position="365"/>
    </location>
</feature>
<comment type="caution">
    <text evidence="2">The sequence shown here is derived from an EMBL/GenBank/DDBJ whole genome shotgun (WGS) entry which is preliminary data.</text>
</comment>
<evidence type="ECO:0000313" key="3">
    <source>
        <dbReference type="Proteomes" id="UP000589626"/>
    </source>
</evidence>
<gene>
    <name evidence="2" type="ORF">FHU40_005550</name>
</gene>
<sequence>MTARTRSRTFLVGAAAAALAAPLAAVVSLAGPAQASGNRPHELTMYKVEQFVTLEGEYPDNTARVDLRCNPGDHVVDGMWKIDAVDDVNPSAGIDYGDERDVVFTSSYSLDSRTWRFQMENRADGRAQVKLFVTCLGGRTQKQYGHRHRVRVSNPVKKTVDWTANGLRMSSNQARMGYGNSATEHSYFGTEWGSAASYATPGGWSMTCASGEVAVAPGYDFTHGSGRLFINWPSANSRGWLWGFVVNDAATVDVSFRCLRVKTDRGGPHPRHVHKVSASWWPNGHQGSLRHLPASPAWEEQQSCDSQAKALVGAFWIQHPEYSWYLGMDPRIKTRAYKFWHTAGPDVAWVSTLCVGDRTGKQLRP</sequence>
<evidence type="ECO:0000256" key="1">
    <source>
        <dbReference type="SAM" id="SignalP"/>
    </source>
</evidence>
<reference evidence="2 3" key="1">
    <citation type="submission" date="2020-08" db="EMBL/GenBank/DDBJ databases">
        <title>Sequencing the genomes of 1000 actinobacteria strains.</title>
        <authorList>
            <person name="Klenk H.-P."/>
        </authorList>
    </citation>
    <scope>NUCLEOTIDE SEQUENCE [LARGE SCALE GENOMIC DNA]</scope>
    <source>
        <strain evidence="2 3">DSM 105498</strain>
    </source>
</reference>
<accession>A0A7W4W1R0</accession>
<dbReference type="EMBL" id="JACHWR010000018">
    <property type="protein sequence ID" value="MBB3045690.1"/>
    <property type="molecule type" value="Genomic_DNA"/>
</dbReference>